<dbReference type="RefSeq" id="XP_001881598.1">
    <property type="nucleotide sequence ID" value="XM_001881563.1"/>
</dbReference>
<gene>
    <name evidence="4" type="ORF">LACBIDRAFT_297987</name>
</gene>
<evidence type="ECO:0000256" key="1">
    <source>
        <dbReference type="PROSITE-ProRule" id="PRU00325"/>
    </source>
</evidence>
<proteinExistence type="predicted"/>
<evidence type="ECO:0000259" key="3">
    <source>
        <dbReference type="PROSITE" id="PS50966"/>
    </source>
</evidence>
<organism evidence="5">
    <name type="scientific">Laccaria bicolor (strain S238N-H82 / ATCC MYA-4686)</name>
    <name type="common">Bicoloured deceiver</name>
    <name type="synonym">Laccaria laccata var. bicolor</name>
    <dbReference type="NCBI Taxonomy" id="486041"/>
    <lineage>
        <taxon>Eukaryota</taxon>
        <taxon>Fungi</taxon>
        <taxon>Dikarya</taxon>
        <taxon>Basidiomycota</taxon>
        <taxon>Agaricomycotina</taxon>
        <taxon>Agaricomycetes</taxon>
        <taxon>Agaricomycetidae</taxon>
        <taxon>Agaricales</taxon>
        <taxon>Agaricineae</taxon>
        <taxon>Hydnangiaceae</taxon>
        <taxon>Laccaria</taxon>
    </lineage>
</organism>
<dbReference type="GeneID" id="6077287"/>
<dbReference type="InParanoid" id="B0DC01"/>
<dbReference type="PROSITE" id="PS50966">
    <property type="entry name" value="ZF_SWIM"/>
    <property type="match status" value="1"/>
</dbReference>
<dbReference type="HOGENOM" id="CLU_488387_0_0_1"/>
<dbReference type="PANTHER" id="PTHR33977:SF1">
    <property type="entry name" value="ZINC ION BINDING PROTEIN"/>
    <property type="match status" value="1"/>
</dbReference>
<sequence length="538" mass="60897">MLASNGTAETIGYFVLLLRERSPLIIPHWLMTDRDLAQINALRHYFPTSTILLCWWHVLHTWQQHLVISQNIELWDKLKAWVRIECLKNFEAAWVDIQRLSPRAFHNYLVQYWMTDEFRAMWSAVNCKDRAIFERSDTNMLLEAWHHVLKWKFLEGCRNRRVDHLLYILLCKVIEYYSVKQNRESVGFEGPNLETHKCKTILQHSEAIPISDVHESDPGHYRVKSSSIADHIYDINIIPYNCTCRDFPEIRFCKHIAAVQRHFPFSDTVAHSELDALSLSLEPSETPPSSSPALEDLVHIPPGSNEVISATDTRADADKELNRLCVIEKLEMLAACLRCKGSDIVHDDNLEELLDSKLSLVQHGVHILPPAKCLSPHLNSWPETQSTMLHSRLPAKKTQKKHVGDAYGAGDQSGKKAKRDSEVEGSKKTTFLQCLPSQTTAPAAVKSPVLPTAVSLQPLTTPAHFYYHQGSVLPASGPSQPPLVTISPPFCPAPPQQGSYYHDTASIPTTGPAELTLMLSPPVLQLSCSYYREGTYYR</sequence>
<evidence type="ECO:0000313" key="4">
    <source>
        <dbReference type="EMBL" id="EDR07809.1"/>
    </source>
</evidence>
<dbReference type="OrthoDB" id="3265053at2759"/>
<reference evidence="4 5" key="1">
    <citation type="journal article" date="2008" name="Nature">
        <title>The genome of Laccaria bicolor provides insights into mycorrhizal symbiosis.</title>
        <authorList>
            <person name="Martin F."/>
            <person name="Aerts A."/>
            <person name="Ahren D."/>
            <person name="Brun A."/>
            <person name="Danchin E.G.J."/>
            <person name="Duchaussoy F."/>
            <person name="Gibon J."/>
            <person name="Kohler A."/>
            <person name="Lindquist E."/>
            <person name="Pereda V."/>
            <person name="Salamov A."/>
            <person name="Shapiro H.J."/>
            <person name="Wuyts J."/>
            <person name="Blaudez D."/>
            <person name="Buee M."/>
            <person name="Brokstein P."/>
            <person name="Canbaeck B."/>
            <person name="Cohen D."/>
            <person name="Courty P.E."/>
            <person name="Coutinho P.M."/>
            <person name="Delaruelle C."/>
            <person name="Detter J.C."/>
            <person name="Deveau A."/>
            <person name="DiFazio S."/>
            <person name="Duplessis S."/>
            <person name="Fraissinet-Tachet L."/>
            <person name="Lucic E."/>
            <person name="Frey-Klett P."/>
            <person name="Fourrey C."/>
            <person name="Feussner I."/>
            <person name="Gay G."/>
            <person name="Grimwood J."/>
            <person name="Hoegger P.J."/>
            <person name="Jain P."/>
            <person name="Kilaru S."/>
            <person name="Labbe J."/>
            <person name="Lin Y.C."/>
            <person name="Legue V."/>
            <person name="Le Tacon F."/>
            <person name="Marmeisse R."/>
            <person name="Melayah D."/>
            <person name="Montanini B."/>
            <person name="Muratet M."/>
            <person name="Nehls U."/>
            <person name="Niculita-Hirzel H."/>
            <person name="Oudot-Le Secq M.P."/>
            <person name="Peter M."/>
            <person name="Quesneville H."/>
            <person name="Rajashekar B."/>
            <person name="Reich M."/>
            <person name="Rouhier N."/>
            <person name="Schmutz J."/>
            <person name="Yin T."/>
            <person name="Chalot M."/>
            <person name="Henrissat B."/>
            <person name="Kuees U."/>
            <person name="Lucas S."/>
            <person name="Van de Peer Y."/>
            <person name="Podila G.K."/>
            <person name="Polle A."/>
            <person name="Pukkila P.J."/>
            <person name="Richardson P.M."/>
            <person name="Rouze P."/>
            <person name="Sanders I.R."/>
            <person name="Stajich J.E."/>
            <person name="Tunlid A."/>
            <person name="Tuskan G."/>
            <person name="Grigoriev I.V."/>
        </authorList>
    </citation>
    <scope>NUCLEOTIDE SEQUENCE [LARGE SCALE GENOMIC DNA]</scope>
    <source>
        <strain evidence="5">S238N-H82 / ATCC MYA-4686</strain>
    </source>
</reference>
<feature type="domain" description="SWIM-type" evidence="3">
    <location>
        <begin position="233"/>
        <end position="264"/>
    </location>
</feature>
<keyword evidence="1" id="KW-0862">Zinc</keyword>
<protein>
    <submittedName>
        <fullName evidence="4">Predicted protein</fullName>
    </submittedName>
</protein>
<keyword evidence="5" id="KW-1185">Reference proteome</keyword>
<name>B0DC01_LACBS</name>
<accession>B0DC01</accession>
<dbReference type="PANTHER" id="PTHR33977">
    <property type="entry name" value="ZINC ION BINDING PROTEIN"/>
    <property type="match status" value="1"/>
</dbReference>
<keyword evidence="1" id="KW-0863">Zinc-finger</keyword>
<dbReference type="AlphaFoldDB" id="B0DC01"/>
<dbReference type="GO" id="GO:0008270">
    <property type="term" value="F:zinc ion binding"/>
    <property type="evidence" value="ECO:0007669"/>
    <property type="project" value="UniProtKB-KW"/>
</dbReference>
<dbReference type="Proteomes" id="UP000001194">
    <property type="component" value="Unassembled WGS sequence"/>
</dbReference>
<dbReference type="KEGG" id="lbc:LACBIDRAFT_297987"/>
<keyword evidence="1" id="KW-0479">Metal-binding</keyword>
<evidence type="ECO:0000256" key="2">
    <source>
        <dbReference type="SAM" id="MobiDB-lite"/>
    </source>
</evidence>
<dbReference type="EMBL" id="DS547103">
    <property type="protein sequence ID" value="EDR07809.1"/>
    <property type="molecule type" value="Genomic_DNA"/>
</dbReference>
<dbReference type="InterPro" id="IPR007527">
    <property type="entry name" value="Znf_SWIM"/>
</dbReference>
<feature type="region of interest" description="Disordered" evidence="2">
    <location>
        <begin position="396"/>
        <end position="428"/>
    </location>
</feature>
<evidence type="ECO:0000313" key="5">
    <source>
        <dbReference type="Proteomes" id="UP000001194"/>
    </source>
</evidence>